<evidence type="ECO:0000256" key="2">
    <source>
        <dbReference type="SAM" id="MobiDB-lite"/>
    </source>
</evidence>
<dbReference type="GO" id="GO:0007165">
    <property type="term" value="P:signal transduction"/>
    <property type="evidence" value="ECO:0007669"/>
    <property type="project" value="TreeGrafter"/>
</dbReference>
<feature type="compositionally biased region" description="Basic residues" evidence="2">
    <location>
        <begin position="495"/>
        <end position="505"/>
    </location>
</feature>
<feature type="region of interest" description="Disordered" evidence="2">
    <location>
        <begin position="75"/>
        <end position="104"/>
    </location>
</feature>
<reference evidence="4" key="3">
    <citation type="submission" date="2025-09" db="UniProtKB">
        <authorList>
            <consortium name="Ensembl"/>
        </authorList>
    </citation>
    <scope>IDENTIFICATION</scope>
</reference>
<dbReference type="OMA" id="PTLDIGW"/>
<dbReference type="InParanoid" id="A0A3Q1JH48"/>
<dbReference type="OrthoDB" id="6103632at2759"/>
<dbReference type="GeneTree" id="ENSGT00940000164021"/>
<feature type="compositionally biased region" description="Polar residues" evidence="2">
    <location>
        <begin position="506"/>
        <end position="515"/>
    </location>
</feature>
<dbReference type="AlphaFoldDB" id="A0A3Q1JH48"/>
<evidence type="ECO:0000256" key="1">
    <source>
        <dbReference type="ARBA" id="ARBA00006937"/>
    </source>
</evidence>
<feature type="compositionally biased region" description="Basic residues" evidence="2">
    <location>
        <begin position="523"/>
        <end position="535"/>
    </location>
</feature>
<dbReference type="GO" id="GO:0019901">
    <property type="term" value="F:protein kinase binding"/>
    <property type="evidence" value="ECO:0007669"/>
    <property type="project" value="TreeGrafter"/>
</dbReference>
<protein>
    <recommendedName>
        <fullName evidence="3">Scaffolding anchor of CK1 domain-containing protein</fullName>
    </recommendedName>
</protein>
<dbReference type="InterPro" id="IPR050944">
    <property type="entry name" value="FAM83"/>
</dbReference>
<proteinExistence type="inferred from homology"/>
<name>A0A3Q1JH48_ANATE</name>
<evidence type="ECO:0000313" key="4">
    <source>
        <dbReference type="Ensembl" id="ENSATEP00000030038.1"/>
    </source>
</evidence>
<dbReference type="SUPFAM" id="SSF56024">
    <property type="entry name" value="Phospholipase D/nuclease"/>
    <property type="match status" value="1"/>
</dbReference>
<dbReference type="FunCoup" id="A0A3Q1JH48">
    <property type="interactions" value="1133"/>
</dbReference>
<dbReference type="Gene3D" id="3.30.870.10">
    <property type="entry name" value="Endonuclease Chain A"/>
    <property type="match status" value="1"/>
</dbReference>
<accession>A0A3Q1JH48</accession>
<dbReference type="CTD" id="566780"/>
<feature type="region of interest" description="Disordered" evidence="2">
    <location>
        <begin position="394"/>
        <end position="535"/>
    </location>
</feature>
<dbReference type="InterPro" id="IPR012461">
    <property type="entry name" value="SACK1"/>
</dbReference>
<organism evidence="4 5">
    <name type="scientific">Anabas testudineus</name>
    <name type="common">Climbing perch</name>
    <name type="synonym">Anthias testudineus</name>
    <dbReference type="NCBI Taxonomy" id="64144"/>
    <lineage>
        <taxon>Eukaryota</taxon>
        <taxon>Metazoa</taxon>
        <taxon>Chordata</taxon>
        <taxon>Craniata</taxon>
        <taxon>Vertebrata</taxon>
        <taxon>Euteleostomi</taxon>
        <taxon>Actinopterygii</taxon>
        <taxon>Neopterygii</taxon>
        <taxon>Teleostei</taxon>
        <taxon>Neoteleostei</taxon>
        <taxon>Acanthomorphata</taxon>
        <taxon>Anabantaria</taxon>
        <taxon>Anabantiformes</taxon>
        <taxon>Anabantoidei</taxon>
        <taxon>Anabantidae</taxon>
        <taxon>Anabas</taxon>
    </lineage>
</organism>
<dbReference type="Proteomes" id="UP000265040">
    <property type="component" value="Chromosome 8"/>
</dbReference>
<evidence type="ECO:0000313" key="5">
    <source>
        <dbReference type="Proteomes" id="UP000265040"/>
    </source>
</evidence>
<keyword evidence="5" id="KW-1185">Reference proteome</keyword>
<feature type="domain" description="Scaffolding anchor of CK1" evidence="3">
    <location>
        <begin position="15"/>
        <end position="291"/>
    </location>
</feature>
<reference evidence="4" key="1">
    <citation type="submission" date="2021-04" db="EMBL/GenBank/DDBJ databases">
        <authorList>
            <consortium name="Wellcome Sanger Institute Data Sharing"/>
        </authorList>
    </citation>
    <scope>NUCLEOTIDE SEQUENCE [LARGE SCALE GENOMIC DNA]</scope>
</reference>
<evidence type="ECO:0000259" key="3">
    <source>
        <dbReference type="Pfam" id="PF07894"/>
    </source>
</evidence>
<comment type="similarity">
    <text evidence="1">Belongs to the FAM83 family.</text>
</comment>
<dbReference type="GeneID" id="113163672"/>
<dbReference type="PANTHER" id="PTHR16181:SF14">
    <property type="entry name" value="FAMILY WITH SEQUENCE SIMILARITY 83 MEMBER FA"/>
    <property type="match status" value="1"/>
</dbReference>
<feature type="compositionally biased region" description="Polar residues" evidence="2">
    <location>
        <begin position="458"/>
        <end position="475"/>
    </location>
</feature>
<dbReference type="Ensembl" id="ENSATET00000030494.3">
    <property type="protein sequence ID" value="ENSATEP00000030038.1"/>
    <property type="gene ID" value="ENSATEG00000020738.3"/>
</dbReference>
<feature type="compositionally biased region" description="Basic and acidic residues" evidence="2">
    <location>
        <begin position="82"/>
        <end position="92"/>
    </location>
</feature>
<reference evidence="4" key="2">
    <citation type="submission" date="2025-08" db="UniProtKB">
        <authorList>
            <consortium name="Ensembl"/>
        </authorList>
    </citation>
    <scope>IDENTIFICATION</scope>
</reference>
<feature type="compositionally biased region" description="Basic residues" evidence="2">
    <location>
        <begin position="421"/>
        <end position="442"/>
    </location>
</feature>
<dbReference type="Pfam" id="PF07894">
    <property type="entry name" value="SACK1"/>
    <property type="match status" value="1"/>
</dbReference>
<dbReference type="RefSeq" id="XP_026218265.1">
    <property type="nucleotide sequence ID" value="XM_026362480.1"/>
</dbReference>
<sequence length="535" mass="59895">MAESQLLCMDDEHVNEKIPESRPEFYYSEEQRAALEQLLRNGDGAYKLRLREDNIKDFLSAKEVKFIRKTFHEYDTDSDSESGEHEKSKESSSADSGVHSTYWPQMSDTEVPSLDIGWPGSSGLYKGVTRVSVYTHPPKEPGPHIKEVVRKLIQESHKVVAIVMDLLTDLQIVQDLLDASARRGVAVYTVLEARGVPHFLDICTRLQITAVHLRNLRVRMVKGAGLALSFGKLPGSLCSKYMLVDGEKVMFGSYSFTWSSSRMDRNTITVMSGQTVDFFDNDFRELYAVSEHVDLYKEFNITKPPAAPIRMPKVEPVRPLPVSTSRFQVSVGDSRQIGLKVPAHKYHNPKYSLVFGNSMGLTRSLQDLSTPSDSLVGLNQRNGLQNSFLNAHRNSKEKVDLVSPQSPGSPTKEEDEDGKGGLKKNHLPGAKKQRSSFRHFLKGRGANQSTDTIEEGTITPQSMSPTCKVSETNGLAGTELDDSFEITERPGTLKSKSKRPSKHIQRSMSLQTINTGDEDGYKSRRRHQKKNCIQS</sequence>
<dbReference type="PANTHER" id="PTHR16181">
    <property type="entry name" value="PROTEIN FAM83A-RELATED"/>
    <property type="match status" value="1"/>
</dbReference>